<evidence type="ECO:0000256" key="2">
    <source>
        <dbReference type="ARBA" id="ARBA00022862"/>
    </source>
</evidence>
<dbReference type="NCBIfam" id="TIGR00777">
    <property type="entry name" value="ahpD"/>
    <property type="match status" value="1"/>
</dbReference>
<feature type="disulfide bond" description="Interchain (with AhpC); in linked form" evidence="6">
    <location>
        <position position="134"/>
    </location>
</feature>
<dbReference type="GO" id="GO:0015036">
    <property type="term" value="F:disulfide oxidoreductase activity"/>
    <property type="evidence" value="ECO:0007669"/>
    <property type="project" value="TreeGrafter"/>
</dbReference>
<dbReference type="Pfam" id="PF02627">
    <property type="entry name" value="CMD"/>
    <property type="match status" value="1"/>
</dbReference>
<comment type="function">
    <text evidence="6">Antioxidant protein with alkyl hydroperoxidase activity. Required for the reduction of the AhpC active site cysteine residues and for the regeneration of the AhpC enzyme activity.</text>
</comment>
<keyword evidence="1 6" id="KW-0575">Peroxidase</keyword>
<dbReference type="HAMAP" id="MF_01676">
    <property type="entry name" value="AhpD"/>
    <property type="match status" value="1"/>
</dbReference>
<evidence type="ECO:0000256" key="5">
    <source>
        <dbReference type="ARBA" id="ARBA00023284"/>
    </source>
</evidence>
<protein>
    <recommendedName>
        <fullName evidence="6">Alkyl hydroperoxide reductase AhpD</fullName>
        <ecNumber evidence="6">1.11.1.28</ecNumber>
    </recommendedName>
    <alternativeName>
        <fullName evidence="6">Alkylhydroperoxidase AhpD</fullName>
    </alternativeName>
</protein>
<gene>
    <name evidence="6 8" type="primary">ahpD</name>
    <name evidence="8" type="ORF">JCM17846_15970</name>
</gene>
<dbReference type="InterPro" id="IPR003779">
    <property type="entry name" value="CMD-like"/>
</dbReference>
<name>A0A5A7N8G1_9PROT</name>
<keyword evidence="5 6" id="KW-0676">Redox-active center</keyword>
<evidence type="ECO:0000256" key="3">
    <source>
        <dbReference type="ARBA" id="ARBA00023002"/>
    </source>
</evidence>
<keyword evidence="3 6" id="KW-0560">Oxidoreductase</keyword>
<dbReference type="SUPFAM" id="SSF69118">
    <property type="entry name" value="AhpD-like"/>
    <property type="match status" value="1"/>
</dbReference>
<dbReference type="EC" id="1.11.1.28" evidence="6"/>
<dbReference type="GO" id="GO:0006979">
    <property type="term" value="P:response to oxidative stress"/>
    <property type="evidence" value="ECO:0007669"/>
    <property type="project" value="InterPro"/>
</dbReference>
<dbReference type="InterPro" id="IPR029032">
    <property type="entry name" value="AhpD-like"/>
</dbReference>
<dbReference type="PANTHER" id="PTHR33930:SF7">
    <property type="entry name" value="ALKYL HYDROPEROXIDE REDUCTASE AHPD"/>
    <property type="match status" value="1"/>
</dbReference>
<feature type="active site" description="Cysteine sulfenic acid (-SOH) intermediate" evidence="6">
    <location>
        <position position="134"/>
    </location>
</feature>
<evidence type="ECO:0000256" key="4">
    <source>
        <dbReference type="ARBA" id="ARBA00023157"/>
    </source>
</evidence>
<dbReference type="NCBIfam" id="TIGR00778">
    <property type="entry name" value="ahpD_dom"/>
    <property type="match status" value="1"/>
</dbReference>
<dbReference type="Proteomes" id="UP000324996">
    <property type="component" value="Unassembled WGS sequence"/>
</dbReference>
<sequence length="176" mass="18809">MALEDLKALIPDYAKDIKLNLSALSREQGLSQQQLYGTLLACALASSNATLIRHLHEEAAAKLSDEAINAAKAAASIMAMNNIYYRFVHLSSHADYKTMPAKLRMNVIGNPGIDKVDFELYSLAVSAINGCGMCIDSHEAVLRKGGLSAEAIQTAVRIAAIVHAVARTLDGEEALA</sequence>
<comment type="catalytic activity">
    <reaction evidence="6">
        <text>N(6)-[(R)-dihydrolipoyl]-L-lysyl-[lipoyl-carrier protein] + a hydroperoxide = N(6)-[(R)-lipoyl]-L-lysyl-[lipoyl-carrier protein] + an alcohol + H2O</text>
        <dbReference type="Rhea" id="RHEA:62636"/>
        <dbReference type="Rhea" id="RHEA-COMP:10502"/>
        <dbReference type="Rhea" id="RHEA-COMP:16355"/>
        <dbReference type="ChEBI" id="CHEBI:15377"/>
        <dbReference type="ChEBI" id="CHEBI:30879"/>
        <dbReference type="ChEBI" id="CHEBI:35924"/>
        <dbReference type="ChEBI" id="CHEBI:83099"/>
        <dbReference type="ChEBI" id="CHEBI:83100"/>
        <dbReference type="EC" id="1.11.1.28"/>
    </reaction>
</comment>
<dbReference type="PANTHER" id="PTHR33930">
    <property type="entry name" value="ALKYL HYDROPEROXIDE REDUCTASE AHPD"/>
    <property type="match status" value="1"/>
</dbReference>
<dbReference type="Gene3D" id="1.20.1290.10">
    <property type="entry name" value="AhpD-like"/>
    <property type="match status" value="1"/>
</dbReference>
<dbReference type="AlphaFoldDB" id="A0A5A7N8G1"/>
<keyword evidence="4 6" id="KW-1015">Disulfide bond</keyword>
<dbReference type="RefSeq" id="WP_042087346.1">
    <property type="nucleotide sequence ID" value="NZ_BKCN01000006.1"/>
</dbReference>
<feature type="active site" description="Proton donor" evidence="6">
    <location>
        <position position="131"/>
    </location>
</feature>
<organism evidence="8 9">
    <name type="scientific">Iodidimonas nitroreducens</name>
    <dbReference type="NCBI Taxonomy" id="1236968"/>
    <lineage>
        <taxon>Bacteria</taxon>
        <taxon>Pseudomonadati</taxon>
        <taxon>Pseudomonadota</taxon>
        <taxon>Alphaproteobacteria</taxon>
        <taxon>Iodidimonadales</taxon>
        <taxon>Iodidimonadaceae</taxon>
        <taxon>Iodidimonas</taxon>
    </lineage>
</organism>
<dbReference type="InterPro" id="IPR004674">
    <property type="entry name" value="AhpD"/>
</dbReference>
<evidence type="ECO:0000313" key="9">
    <source>
        <dbReference type="Proteomes" id="UP000324996"/>
    </source>
</evidence>
<evidence type="ECO:0000313" key="8">
    <source>
        <dbReference type="EMBL" id="GER03915.1"/>
    </source>
</evidence>
<dbReference type="EMBL" id="BKCN01000006">
    <property type="protein sequence ID" value="GER03915.1"/>
    <property type="molecule type" value="Genomic_DNA"/>
</dbReference>
<accession>A0A5A7N8G1</accession>
<proteinExistence type="inferred from homology"/>
<dbReference type="GO" id="GO:0045454">
    <property type="term" value="P:cell redox homeostasis"/>
    <property type="evidence" value="ECO:0007669"/>
    <property type="project" value="TreeGrafter"/>
</dbReference>
<dbReference type="GO" id="GO:0032843">
    <property type="term" value="F:hydroperoxide reductase activity"/>
    <property type="evidence" value="ECO:0007669"/>
    <property type="project" value="InterPro"/>
</dbReference>
<evidence type="ECO:0000256" key="1">
    <source>
        <dbReference type="ARBA" id="ARBA00022559"/>
    </source>
</evidence>
<dbReference type="GO" id="GO:0051920">
    <property type="term" value="F:peroxiredoxin activity"/>
    <property type="evidence" value="ECO:0007669"/>
    <property type="project" value="InterPro"/>
</dbReference>
<comment type="similarity">
    <text evidence="6">Belongs to the AhpD family.</text>
</comment>
<keyword evidence="2 6" id="KW-0049">Antioxidant</keyword>
<keyword evidence="9" id="KW-1185">Reference proteome</keyword>
<reference evidence="8 9" key="1">
    <citation type="submission" date="2019-09" db="EMBL/GenBank/DDBJ databases">
        <title>NBRP : Genome information of microbial organism related human and environment.</title>
        <authorList>
            <person name="Hattori M."/>
            <person name="Oshima K."/>
            <person name="Inaba H."/>
            <person name="Suda W."/>
            <person name="Sakamoto M."/>
            <person name="Iino T."/>
            <person name="Kitahara M."/>
            <person name="Oshida Y."/>
            <person name="Iida T."/>
            <person name="Kudo T."/>
            <person name="Itoh T."/>
            <person name="Ohkuma M."/>
        </authorList>
    </citation>
    <scope>NUCLEOTIDE SEQUENCE [LARGE SCALE GENOMIC DNA]</scope>
    <source>
        <strain evidence="8 9">Q-1</strain>
    </source>
</reference>
<feature type="disulfide bond" evidence="6">
    <location>
        <begin position="131"/>
        <end position="134"/>
    </location>
</feature>
<feature type="domain" description="Carboxymuconolactone decarboxylase-like" evidence="7">
    <location>
        <begin position="95"/>
        <end position="173"/>
    </location>
</feature>
<evidence type="ECO:0000259" key="7">
    <source>
        <dbReference type="Pfam" id="PF02627"/>
    </source>
</evidence>
<dbReference type="InterPro" id="IPR004675">
    <property type="entry name" value="AhpD_core"/>
</dbReference>
<evidence type="ECO:0000256" key="6">
    <source>
        <dbReference type="HAMAP-Rule" id="MF_01676"/>
    </source>
</evidence>
<comment type="caution">
    <text evidence="8">The sequence shown here is derived from an EMBL/GenBank/DDBJ whole genome shotgun (WGS) entry which is preliminary data.</text>
</comment>